<dbReference type="Gene3D" id="3.40.50.2000">
    <property type="entry name" value="Glycogen Phosphorylase B"/>
    <property type="match status" value="1"/>
</dbReference>
<feature type="domain" description="Erythromycin biosynthesis protein CIII-like C-terminal" evidence="5">
    <location>
        <begin position="2"/>
        <end position="77"/>
    </location>
</feature>
<reference evidence="7" key="1">
    <citation type="submission" date="2022-10" db="EMBL/GenBank/DDBJ databases">
        <title>Genome assembly of Pristionchus species.</title>
        <authorList>
            <person name="Yoshida K."/>
            <person name="Sommer R.J."/>
        </authorList>
    </citation>
    <scope>NUCLEOTIDE SEQUENCE [LARGE SCALE GENOMIC DNA]</scope>
    <source>
        <strain evidence="7">RS5460</strain>
    </source>
</reference>
<gene>
    <name evidence="6" type="ORF">PMAYCL1PPCAC_05629</name>
</gene>
<evidence type="ECO:0000256" key="2">
    <source>
        <dbReference type="ARBA" id="ARBA00012544"/>
    </source>
</evidence>
<dbReference type="EC" id="2.4.1.17" evidence="2"/>
<name>A0AAN5CAY9_9BILA</name>
<keyword evidence="3" id="KW-0328">Glycosyltransferase</keyword>
<comment type="similarity">
    <text evidence="1">Belongs to the UDP-glycosyltransferase family.</text>
</comment>
<dbReference type="InterPro" id="IPR010610">
    <property type="entry name" value="EryCIII-like_C"/>
</dbReference>
<dbReference type="Pfam" id="PF06722">
    <property type="entry name" value="EryCIII-like_C"/>
    <property type="match status" value="1"/>
</dbReference>
<evidence type="ECO:0000259" key="5">
    <source>
        <dbReference type="Pfam" id="PF06722"/>
    </source>
</evidence>
<dbReference type="PANTHER" id="PTHR48043">
    <property type="entry name" value="EG:EG0003.4 PROTEIN-RELATED"/>
    <property type="match status" value="1"/>
</dbReference>
<evidence type="ECO:0000256" key="3">
    <source>
        <dbReference type="ARBA" id="ARBA00022676"/>
    </source>
</evidence>
<keyword evidence="7" id="KW-1185">Reference proteome</keyword>
<organism evidence="6 7">
    <name type="scientific">Pristionchus mayeri</name>
    <dbReference type="NCBI Taxonomy" id="1317129"/>
    <lineage>
        <taxon>Eukaryota</taxon>
        <taxon>Metazoa</taxon>
        <taxon>Ecdysozoa</taxon>
        <taxon>Nematoda</taxon>
        <taxon>Chromadorea</taxon>
        <taxon>Rhabditida</taxon>
        <taxon>Rhabditina</taxon>
        <taxon>Diplogasteromorpha</taxon>
        <taxon>Diplogasteroidea</taxon>
        <taxon>Neodiplogasteridae</taxon>
        <taxon>Pristionchus</taxon>
    </lineage>
</organism>
<keyword evidence="4" id="KW-0808">Transferase</keyword>
<accession>A0AAN5CAY9</accession>
<dbReference type="AlphaFoldDB" id="A0AAN5CAY9"/>
<dbReference type="GO" id="GO:0015020">
    <property type="term" value="F:glucuronosyltransferase activity"/>
    <property type="evidence" value="ECO:0007669"/>
    <property type="project" value="UniProtKB-EC"/>
</dbReference>
<protein>
    <recommendedName>
        <fullName evidence="2">glucuronosyltransferase</fullName>
        <ecNumber evidence="2">2.4.1.17</ecNumber>
    </recommendedName>
</protein>
<feature type="non-terminal residue" evidence="6">
    <location>
        <position position="1"/>
    </location>
</feature>
<feature type="non-terminal residue" evidence="6">
    <location>
        <position position="89"/>
    </location>
</feature>
<dbReference type="SUPFAM" id="SSF53756">
    <property type="entry name" value="UDP-Glycosyltransferase/glycogen phosphorylase"/>
    <property type="match status" value="1"/>
</dbReference>
<dbReference type="Proteomes" id="UP001328107">
    <property type="component" value="Unassembled WGS sequence"/>
</dbReference>
<proteinExistence type="inferred from homology"/>
<sequence>STSEASYAGIPLLVIPLAIDQLRNAEQIKRNVLGVALNRDDQASVEPLEKAVHEILHNSKYSEKAKVVRKMLLERPFTMKEIFVRNMEF</sequence>
<evidence type="ECO:0000256" key="4">
    <source>
        <dbReference type="ARBA" id="ARBA00022679"/>
    </source>
</evidence>
<dbReference type="EMBL" id="BTRK01000002">
    <property type="protein sequence ID" value="GMR35434.1"/>
    <property type="molecule type" value="Genomic_DNA"/>
</dbReference>
<evidence type="ECO:0000313" key="6">
    <source>
        <dbReference type="EMBL" id="GMR35434.1"/>
    </source>
</evidence>
<dbReference type="InterPro" id="IPR050271">
    <property type="entry name" value="UDP-glycosyltransferase"/>
</dbReference>
<dbReference type="PANTHER" id="PTHR48043:SF23">
    <property type="entry name" value="UDP-GLUCURONOSYLTRANSFERASE"/>
    <property type="match status" value="1"/>
</dbReference>
<comment type="caution">
    <text evidence="6">The sequence shown here is derived from an EMBL/GenBank/DDBJ whole genome shotgun (WGS) entry which is preliminary data.</text>
</comment>
<evidence type="ECO:0000313" key="7">
    <source>
        <dbReference type="Proteomes" id="UP001328107"/>
    </source>
</evidence>
<evidence type="ECO:0000256" key="1">
    <source>
        <dbReference type="ARBA" id="ARBA00009995"/>
    </source>
</evidence>